<dbReference type="EMBL" id="KV454485">
    <property type="protein sequence ID" value="ODV59627.1"/>
    <property type="molecule type" value="Genomic_DNA"/>
</dbReference>
<gene>
    <name evidence="3" type="ORF">ASCRUDRAFT_9292</name>
</gene>
<evidence type="ECO:0000256" key="1">
    <source>
        <dbReference type="SAM" id="MobiDB-lite"/>
    </source>
</evidence>
<protein>
    <submittedName>
        <fullName evidence="3">Uncharacterized protein</fullName>
    </submittedName>
</protein>
<evidence type="ECO:0000313" key="3">
    <source>
        <dbReference type="EMBL" id="ODV59627.1"/>
    </source>
</evidence>
<accession>A0A1D2VDT2</accession>
<organism evidence="3 4">
    <name type="scientific">Ascoidea rubescens DSM 1968</name>
    <dbReference type="NCBI Taxonomy" id="1344418"/>
    <lineage>
        <taxon>Eukaryota</taxon>
        <taxon>Fungi</taxon>
        <taxon>Dikarya</taxon>
        <taxon>Ascomycota</taxon>
        <taxon>Saccharomycotina</taxon>
        <taxon>Saccharomycetes</taxon>
        <taxon>Ascoideaceae</taxon>
        <taxon>Ascoidea</taxon>
    </lineage>
</organism>
<name>A0A1D2VDT2_9ASCO</name>
<reference evidence="4" key="1">
    <citation type="submission" date="2016-05" db="EMBL/GenBank/DDBJ databases">
        <title>Comparative genomics of biotechnologically important yeasts.</title>
        <authorList>
            <consortium name="DOE Joint Genome Institute"/>
            <person name="Riley R."/>
            <person name="Haridas S."/>
            <person name="Wolfe K.H."/>
            <person name="Lopes M.R."/>
            <person name="Hittinger C.T."/>
            <person name="Goker M."/>
            <person name="Salamov A."/>
            <person name="Wisecaver J."/>
            <person name="Long T.M."/>
            <person name="Aerts A.L."/>
            <person name="Barry K."/>
            <person name="Choi C."/>
            <person name="Clum A."/>
            <person name="Coughlan A.Y."/>
            <person name="Deshpande S."/>
            <person name="Douglass A.P."/>
            <person name="Hanson S.J."/>
            <person name="Klenk H.-P."/>
            <person name="Labutti K."/>
            <person name="Lapidus A."/>
            <person name="Lindquist E."/>
            <person name="Lipzen A."/>
            <person name="Meier-Kolthoff J.P."/>
            <person name="Ohm R.A."/>
            <person name="Otillar R.P."/>
            <person name="Pangilinan J."/>
            <person name="Peng Y."/>
            <person name="Rokas A."/>
            <person name="Rosa C.A."/>
            <person name="Scheuner C."/>
            <person name="Sibirny A.A."/>
            <person name="Slot J.C."/>
            <person name="Stielow J.B."/>
            <person name="Sun H."/>
            <person name="Kurtzman C.P."/>
            <person name="Blackwell M."/>
            <person name="Grigoriev I.V."/>
            <person name="Jeffries T.W."/>
        </authorList>
    </citation>
    <scope>NUCLEOTIDE SEQUENCE [LARGE SCALE GENOMIC DNA]</scope>
    <source>
        <strain evidence="4">DSM 1968</strain>
    </source>
</reference>
<evidence type="ECO:0000313" key="4">
    <source>
        <dbReference type="Proteomes" id="UP000095038"/>
    </source>
</evidence>
<dbReference type="InParanoid" id="A0A1D2VDT2"/>
<dbReference type="RefSeq" id="XP_020045934.1">
    <property type="nucleotide sequence ID" value="XM_020195113.1"/>
</dbReference>
<dbReference type="AlphaFoldDB" id="A0A1D2VDT2"/>
<keyword evidence="2" id="KW-0812">Transmembrane</keyword>
<evidence type="ECO:0000256" key="2">
    <source>
        <dbReference type="SAM" id="Phobius"/>
    </source>
</evidence>
<feature type="compositionally biased region" description="Basic and acidic residues" evidence="1">
    <location>
        <begin position="45"/>
        <end position="57"/>
    </location>
</feature>
<keyword evidence="4" id="KW-1185">Reference proteome</keyword>
<keyword evidence="2" id="KW-1133">Transmembrane helix</keyword>
<dbReference type="Proteomes" id="UP000095038">
    <property type="component" value="Unassembled WGS sequence"/>
</dbReference>
<sequence length="108" mass="12413">MGININGFLNRNRSPLLTTFSVFVIGATIFGIFSPIKNIEQSNSEDSKSKKLKRVDGEDSEENEEKPIDDIDQKNRIELFRLLGKYKIFPDINTDLKELRRIVKNLKG</sequence>
<dbReference type="GeneID" id="30968749"/>
<feature type="transmembrane region" description="Helical" evidence="2">
    <location>
        <begin position="16"/>
        <end position="36"/>
    </location>
</feature>
<keyword evidence="2" id="KW-0472">Membrane</keyword>
<proteinExistence type="predicted"/>
<feature type="region of interest" description="Disordered" evidence="1">
    <location>
        <begin position="42"/>
        <end position="68"/>
    </location>
</feature>